<accession>K1GKY6</accession>
<dbReference type="RefSeq" id="WP_005965285.1">
    <property type="nucleotide sequence ID" value="NZ_JH815336.1"/>
</dbReference>
<dbReference type="EMBL" id="ACIF01000026">
    <property type="protein sequence ID" value="EKA94754.1"/>
    <property type="molecule type" value="Genomic_DNA"/>
</dbReference>
<dbReference type="AlphaFoldDB" id="K1GKY6"/>
<evidence type="ECO:0000313" key="1">
    <source>
        <dbReference type="EMBL" id="EKA94754.1"/>
    </source>
</evidence>
<protein>
    <submittedName>
        <fullName evidence="1">Uncharacterized protein</fullName>
    </submittedName>
</protein>
<comment type="caution">
    <text evidence="1">The sequence shown here is derived from an EMBL/GenBank/DDBJ whole genome shotgun (WGS) entry which is preliminary data.</text>
</comment>
<feature type="non-terminal residue" evidence="1">
    <location>
        <position position="77"/>
    </location>
</feature>
<dbReference type="Pfam" id="PF03321">
    <property type="entry name" value="GH3"/>
    <property type="match status" value="1"/>
</dbReference>
<proteinExistence type="predicted"/>
<sequence>MLSKLYLYIVHSIFLLFYKKEYRKYMNSRNILEIQENKLKEILENNKNSLYGKKYNFNKIKTIEDFQKEVPLTKYED</sequence>
<dbReference type="HOGENOM" id="CLU_2643777_0_0_0"/>
<name>K1GKY6_9FUSO</name>
<dbReference type="Proteomes" id="UP000005809">
    <property type="component" value="Unassembled WGS sequence"/>
</dbReference>
<reference evidence="1 2" key="1">
    <citation type="submission" date="2012-05" db="EMBL/GenBank/DDBJ databases">
        <title>The Genome Sequence of Fusobacterium periodontium Oral Taxon 201 Strain D10.</title>
        <authorList>
            <consortium name="The Broad Institute Genome Sequencing Platform"/>
            <consortium name="The Broad Institute Genome Sequencing Center for Infectious Disease"/>
            <person name="Earl A."/>
            <person name="Ward D."/>
            <person name="Feldgarden M."/>
            <person name="Gevers D."/>
            <person name="Strauss J."/>
            <person name="Sibley C."/>
            <person name="White A."/>
            <person name="Ambrose C.E."/>
            <person name="Allen-Vercoe E."/>
            <person name="Walker B."/>
            <person name="Young S.K."/>
            <person name="Zeng Q."/>
            <person name="Gargeya S."/>
            <person name="Fitzgerald M."/>
            <person name="Haas B."/>
            <person name="Abouelleil A."/>
            <person name="Alvarado L."/>
            <person name="Arachchi H.M."/>
            <person name="Berlin A.M."/>
            <person name="Chapman S.B."/>
            <person name="Goldberg J."/>
            <person name="Griggs A."/>
            <person name="Gujja S."/>
            <person name="Hansen M."/>
            <person name="Howarth C."/>
            <person name="Imamovic A."/>
            <person name="Larimer J."/>
            <person name="McCowan C."/>
            <person name="Montmayeur A."/>
            <person name="Murphy C."/>
            <person name="Neiman D."/>
            <person name="Pearson M."/>
            <person name="Priest M."/>
            <person name="Roberts A."/>
            <person name="Saif S."/>
            <person name="Shea T."/>
            <person name="Sisk P."/>
            <person name="Sykes S."/>
            <person name="Wortman J."/>
            <person name="Nusbaum C."/>
            <person name="Birren B."/>
        </authorList>
    </citation>
    <scope>NUCLEOTIDE SEQUENCE [LARGE SCALE GENOMIC DNA]</scope>
    <source>
        <strain evidence="1 2">D10</strain>
    </source>
</reference>
<evidence type="ECO:0000313" key="2">
    <source>
        <dbReference type="Proteomes" id="UP000005809"/>
    </source>
</evidence>
<organism evidence="1 2">
    <name type="scientific">Fusobacterium periodonticum D10</name>
    <dbReference type="NCBI Taxonomy" id="620833"/>
    <lineage>
        <taxon>Bacteria</taxon>
        <taxon>Fusobacteriati</taxon>
        <taxon>Fusobacteriota</taxon>
        <taxon>Fusobacteriia</taxon>
        <taxon>Fusobacteriales</taxon>
        <taxon>Fusobacteriaceae</taxon>
        <taxon>Fusobacterium</taxon>
    </lineage>
</organism>
<gene>
    <name evidence="1" type="ORF">FPOG_00863</name>
</gene>